<gene>
    <name evidence="2" type="ORF">E4634_16005</name>
</gene>
<dbReference type="Pfam" id="PF03235">
    <property type="entry name" value="GmrSD_N"/>
    <property type="match status" value="1"/>
</dbReference>
<protein>
    <submittedName>
        <fullName evidence="2">DUF262 domain-containing protein</fullName>
    </submittedName>
</protein>
<name>A0A4Z0LY44_9GAMM</name>
<dbReference type="EMBL" id="SRLE01000011">
    <property type="protein sequence ID" value="TGD72170.1"/>
    <property type="molecule type" value="Genomic_DNA"/>
</dbReference>
<evidence type="ECO:0000313" key="2">
    <source>
        <dbReference type="EMBL" id="TGD72170.1"/>
    </source>
</evidence>
<dbReference type="PANTHER" id="PTHR37292:SF2">
    <property type="entry name" value="DUF262 DOMAIN-CONTAINING PROTEIN"/>
    <property type="match status" value="1"/>
</dbReference>
<dbReference type="PANTHER" id="PTHR37292">
    <property type="entry name" value="VNG6097C"/>
    <property type="match status" value="1"/>
</dbReference>
<dbReference type="AlphaFoldDB" id="A0A4Z0LY44"/>
<comment type="caution">
    <text evidence="2">The sequence shown here is derived from an EMBL/GenBank/DDBJ whole genome shotgun (WGS) entry which is preliminary data.</text>
</comment>
<sequence length="591" mass="68699">MSYNVTTIAETLGRINQGVYIPGIQRPYVWTADQIIRLFDSLMRKYPIGTLLLWNLPAQSRDDWEVYRFVENFWEGDIHNDRVEISGDQPCTLVLDGQQRLTSLLIGLKGTYTLRKKGKRRSNADAWEELALHIDLAHAPEADDALDDEDSPLSEHYRFKFFDVSDRPRQKPGELWFEVSFILGVATEEEYARLETSWITNNSSLEASQKSVAKENLRRLWDMVWQDETLASFTEKSASYDRVLDIFIRANDGGTRLSRSDLLMSVITLRWEQFNARTETEELLEALTKELLPKRAFQREFLLRTALYLNNLDFSIQVKNFTPANIRKLEQSWDSVKQAMTFTARWMRANGLYGDALSGHNLVMFLSYYFWFKGISDETTPLSNENSETIRQWVILMQFQKLLSLQTKKNLTDYRTVIRKMPSHSVDFPVADVSRMFALNGRVFGFNAEWSEKLCDVEMDQNNAEKLLSIVYGKDLAANQLRPLPLIQSRYFMPEELKRAGIPEALHTSVQHHANRLGLALALTEDESVHYYELPFDQWIQRLTPNQLEQHFLPDDIQNYRLGNLPELITRRREIIASRLGETIPEVRESA</sequence>
<evidence type="ECO:0000259" key="1">
    <source>
        <dbReference type="Pfam" id="PF03235"/>
    </source>
</evidence>
<dbReference type="RefSeq" id="WP_135445659.1">
    <property type="nucleotide sequence ID" value="NZ_SRLE01000011.1"/>
</dbReference>
<feature type="domain" description="GmrSD restriction endonucleases N-terminal" evidence="1">
    <location>
        <begin position="9"/>
        <end position="266"/>
    </location>
</feature>
<dbReference type="Proteomes" id="UP000298050">
    <property type="component" value="Unassembled WGS sequence"/>
</dbReference>
<proteinExistence type="predicted"/>
<dbReference type="OrthoDB" id="8094406at2"/>
<keyword evidence="3" id="KW-1185">Reference proteome</keyword>
<reference evidence="2 3" key="1">
    <citation type="submission" date="2019-04" db="EMBL/GenBank/DDBJ databases">
        <title>Taxonomy of novel Haliea sp. from mangrove soil of West Coast of India.</title>
        <authorList>
            <person name="Verma A."/>
            <person name="Kumar P."/>
            <person name="Krishnamurthi S."/>
        </authorList>
    </citation>
    <scope>NUCLEOTIDE SEQUENCE [LARGE SCALE GENOMIC DNA]</scope>
    <source>
        <strain evidence="2 3">SAOS-164</strain>
    </source>
</reference>
<accession>A0A4Z0LY44</accession>
<evidence type="ECO:0000313" key="3">
    <source>
        <dbReference type="Proteomes" id="UP000298050"/>
    </source>
</evidence>
<organism evidence="2 3">
    <name type="scientific">Mangrovimicrobium sediminis</name>
    <dbReference type="NCBI Taxonomy" id="2562682"/>
    <lineage>
        <taxon>Bacteria</taxon>
        <taxon>Pseudomonadati</taxon>
        <taxon>Pseudomonadota</taxon>
        <taxon>Gammaproteobacteria</taxon>
        <taxon>Cellvibrionales</taxon>
        <taxon>Halieaceae</taxon>
        <taxon>Mangrovimicrobium</taxon>
    </lineage>
</organism>
<dbReference type="InterPro" id="IPR004919">
    <property type="entry name" value="GmrSD_N"/>
</dbReference>